<dbReference type="EMBL" id="AB024414">
    <property type="protein sequence ID" value="BAA82954.1"/>
    <property type="molecule type" value="Genomic_DNA"/>
</dbReference>
<proteinExistence type="predicted"/>
<keyword evidence="1" id="KW-0472">Membrane</keyword>
<sequence length="966" mass="108957">MNISNYNWGTVNATLHICLRMKPQMDHLLPTTLLRRLMRLALRKLMMKRIGCLMPDRIAAAIIILTVVFVTVFSAALISLLTTANAIERSIVKMFCFTPSRKKSRIVHASHCTPELDPERSLLSSNAVLFPNQLRELHVQPKYVVSIGSAPAERSTIAPLAHFDDQELTRFSMYEQMEWTKRQKFHPPIPSKEWFPEFRCAPTGTSSVIQALCNSNCGPPWALLGKIRTEATILRCIRTTETTATVGLIRFERRDEPITVTPLPEETYATDLSVLRSMHQSKLYTIILFEDNSEASSINDFNTLAYSITLRNLCMGRGRWNPEIEFVRRTTDADFAAYGEYLTTFWKLDVEDDSCTRIGIGAVYAGADERIDSMLAEILMHDSATMVDRPHSPYNNDTEFSQIDFCLASPGPLPGNFEAAGQTEDTYGWICASESKELGSSPDVYLTSVASKRMLTVRAGASPCYRYTRETVSRLSRRVDICAPTLANERHDCDCDGDEEYAKKMSEALRSDLKWVVETYSQLRNDFSVAEAISGWTEKLNSSVRNTLPLKRDIPPIRFFAGLSVGWLHRYHPFATVVPNVPARGVRHGRLDLLTERIVARSDMPALCVPKCGDVSILKPVNLRKRWIDGDTRHRLLSAQHMSDNVDIDSGDGGPAQELCFMVFVGTDMHPIVRKFFSADWSRSGKRARSTFMKNLSDTVCRIGVPLEHTKPELVFVLSLALVSCNTENGARTCIETLFSFGGAVLETNILIHAINQLLPLCDVMAVSGISRLAIIESIPELGTVPYRCVLQATPHITACLTPKVVRCMNYGILLSHWEECVVRDSKYIVNVPTQTQFVTSLTRCPHGPVANDWYLGFFFPFKGFRVITVRTRRWLAAYTYRFRKWLQWEEGSPHYVALRRLVPLCDCYLMDACMTNNFFACGMLFHLHCVPIPAREKRIVAILARAIDDAQTYAGTSLHVDTSEQ</sequence>
<organism evidence="2 3">
    <name type="scientific">Marek's disease virus serotype 2 MDV2</name>
    <dbReference type="NCBI Taxonomy" id="36353"/>
    <lineage>
        <taxon>Viruses</taxon>
        <taxon>Duplodnaviria</taxon>
        <taxon>Heunggongvirae</taxon>
        <taxon>Peploviricota</taxon>
        <taxon>Herviviricetes</taxon>
        <taxon>Herpesvirales</taxon>
        <taxon>Orthoherpesviridae</taxon>
        <taxon>Alphaherpesvirinae</taxon>
        <taxon>Mardivirus</taxon>
        <taxon>Mardivirus gallidalpha3</taxon>
        <taxon>Gallid alphaherpesvirus 3</taxon>
    </lineage>
</organism>
<name>Q9QTB5_9ALPH</name>
<reference evidence="2 3" key="1">
    <citation type="submission" date="1999-02" db="EMBL/GenBank/DDBJ databases">
        <title>The complete DNA sequence and transcription map of the unique long genome region of Marek's disease virus type 2.</title>
        <authorList>
            <person name="Jang H."/>
            <person name="Cai J."/>
            <person name="Izumiya Y."/>
            <person name="Murakami Y."/>
            <person name="Mochizuki M."/>
            <person name="Song C."/>
            <person name="Lee Y."/>
            <person name="Kai C."/>
            <person name="Takahashi E."/>
            <person name="Mikami T."/>
        </authorList>
    </citation>
    <scope>NUCLEOTIDE SEQUENCE [LARGE SCALE GENOMIC DNA]</scope>
    <source>
        <strain evidence="2">HPRS24</strain>
    </source>
</reference>
<protein>
    <submittedName>
        <fullName evidence="2">MDV2 ORF966 protein</fullName>
    </submittedName>
</protein>
<evidence type="ECO:0000313" key="3">
    <source>
        <dbReference type="Proteomes" id="UP000133659"/>
    </source>
</evidence>
<accession>Q9QTB5</accession>
<keyword evidence="1" id="KW-1133">Transmembrane helix</keyword>
<gene>
    <name evidence="2" type="primary">ORF 66/67</name>
</gene>
<evidence type="ECO:0000313" key="2">
    <source>
        <dbReference type="EMBL" id="BAA82954.1"/>
    </source>
</evidence>
<feature type="transmembrane region" description="Helical" evidence="1">
    <location>
        <begin position="58"/>
        <end position="81"/>
    </location>
</feature>
<keyword evidence="1" id="KW-0812">Transmembrane</keyword>
<dbReference type="Proteomes" id="UP000133659">
    <property type="component" value="Genome"/>
</dbReference>
<evidence type="ECO:0000256" key="1">
    <source>
        <dbReference type="SAM" id="Phobius"/>
    </source>
</evidence>